<dbReference type="SUPFAM" id="SSF48452">
    <property type="entry name" value="TPR-like"/>
    <property type="match status" value="1"/>
</dbReference>
<dbReference type="AlphaFoldDB" id="A0A150QZB2"/>
<feature type="region of interest" description="Disordered" evidence="1">
    <location>
        <begin position="196"/>
        <end position="295"/>
    </location>
</feature>
<evidence type="ECO:0000313" key="4">
    <source>
        <dbReference type="EMBL" id="KYF73303.1"/>
    </source>
</evidence>
<keyword evidence="3" id="KW-0732">Signal</keyword>
<dbReference type="InterPro" id="IPR011990">
    <property type="entry name" value="TPR-like_helical_dom_sf"/>
</dbReference>
<evidence type="ECO:0000256" key="1">
    <source>
        <dbReference type="SAM" id="MobiDB-lite"/>
    </source>
</evidence>
<feature type="compositionally biased region" description="Polar residues" evidence="1">
    <location>
        <begin position="279"/>
        <end position="295"/>
    </location>
</feature>
<comment type="caution">
    <text evidence="4">The sequence shown here is derived from an EMBL/GenBank/DDBJ whole genome shotgun (WGS) entry which is preliminary data.</text>
</comment>
<feature type="transmembrane region" description="Helical" evidence="2">
    <location>
        <begin position="397"/>
        <end position="421"/>
    </location>
</feature>
<dbReference type="Gene3D" id="1.25.40.10">
    <property type="entry name" value="Tetratricopeptide repeat domain"/>
    <property type="match status" value="1"/>
</dbReference>
<feature type="compositionally biased region" description="Low complexity" evidence="1">
    <location>
        <begin position="221"/>
        <end position="278"/>
    </location>
</feature>
<feature type="chain" id="PRO_5007567499" description="Mucin and cadherin-like protein" evidence="3">
    <location>
        <begin position="19"/>
        <end position="457"/>
    </location>
</feature>
<proteinExistence type="predicted"/>
<keyword evidence="2" id="KW-1133">Transmembrane helix</keyword>
<feature type="signal peptide" evidence="3">
    <location>
        <begin position="1"/>
        <end position="18"/>
    </location>
</feature>
<sequence>MKLRACAPVLLLSLIAPAVLTEAGLTSFPLGEPLSFAQASDPVTEVARQRYEDGVKAYDAGRFEDARTAFLQVYTLKRHPAVLLNLGQSELRSNHLEDAGKHFQQFLREHASATPEQRAAAEKAIADVKRRTGFIVVAADANGADISVDGVLIGKAPLPDPVFVTPGKHTLFATYQDRSATTQVDAKIGVATPATLTLGTTGAPPAPVAGATTPATPTPTSPAAATPLPGQPPAGSTQPTPGTAAPGATPSGATIPGATTPSATAPGTSPAAPTSSGGFTLSTSNTMGSMNPDQTASGREPFFHWYARKPLAWVGTGVAGVGLVMGIVGTAIRANASGNADDIGTEIKAFVAKNESTIPANRRAQPCGRREDPSGDLPGFETACGTLRDELDSYDGALPWAITGWVLLGVGVVGTATYAMIDWYPQKQQTASHGPRITAIAPFVAPGQAALGVAGTF</sequence>
<organism evidence="4 5">
    <name type="scientific">Sorangium cellulosum</name>
    <name type="common">Polyangium cellulosum</name>
    <dbReference type="NCBI Taxonomy" id="56"/>
    <lineage>
        <taxon>Bacteria</taxon>
        <taxon>Pseudomonadati</taxon>
        <taxon>Myxococcota</taxon>
        <taxon>Polyangia</taxon>
        <taxon>Polyangiales</taxon>
        <taxon>Polyangiaceae</taxon>
        <taxon>Sorangium</taxon>
    </lineage>
</organism>
<name>A0A150QZB2_SORCE</name>
<keyword evidence="2" id="KW-0472">Membrane</keyword>
<evidence type="ECO:0000256" key="3">
    <source>
        <dbReference type="SAM" id="SignalP"/>
    </source>
</evidence>
<dbReference type="EMBL" id="JEMB01003381">
    <property type="protein sequence ID" value="KYF73303.1"/>
    <property type="molecule type" value="Genomic_DNA"/>
</dbReference>
<reference evidence="4 5" key="1">
    <citation type="submission" date="2014-02" db="EMBL/GenBank/DDBJ databases">
        <title>The small core and large imbalanced accessory genome model reveals a collaborative survival strategy of Sorangium cellulosum strains in nature.</title>
        <authorList>
            <person name="Han K."/>
            <person name="Peng R."/>
            <person name="Blom J."/>
            <person name="Li Y.-Z."/>
        </authorList>
    </citation>
    <scope>NUCLEOTIDE SEQUENCE [LARGE SCALE GENOMIC DNA]</scope>
    <source>
        <strain evidence="4 5">So0011-07</strain>
    </source>
</reference>
<gene>
    <name evidence="4" type="ORF">BE17_41280</name>
</gene>
<dbReference type="Proteomes" id="UP000075635">
    <property type="component" value="Unassembled WGS sequence"/>
</dbReference>
<evidence type="ECO:0000313" key="5">
    <source>
        <dbReference type="Proteomes" id="UP000075635"/>
    </source>
</evidence>
<feature type="compositionally biased region" description="Low complexity" evidence="1">
    <location>
        <begin position="196"/>
        <end position="215"/>
    </location>
</feature>
<protein>
    <recommendedName>
        <fullName evidence="6">Mucin and cadherin-like protein</fullName>
    </recommendedName>
</protein>
<keyword evidence="2" id="KW-0812">Transmembrane</keyword>
<evidence type="ECO:0000256" key="2">
    <source>
        <dbReference type="SAM" id="Phobius"/>
    </source>
</evidence>
<evidence type="ECO:0008006" key="6">
    <source>
        <dbReference type="Google" id="ProtNLM"/>
    </source>
</evidence>
<accession>A0A150QZB2</accession>